<accession>A0A9N9WY83</accession>
<name>A0A9N9WY83_9DIPT</name>
<keyword evidence="3" id="KW-1185">Reference proteome</keyword>
<dbReference type="Proteomes" id="UP001153620">
    <property type="component" value="Chromosome 4"/>
</dbReference>
<feature type="signal peptide" evidence="1">
    <location>
        <begin position="1"/>
        <end position="17"/>
    </location>
</feature>
<protein>
    <submittedName>
        <fullName evidence="2">Uncharacterized protein</fullName>
    </submittedName>
</protein>
<keyword evidence="1" id="KW-0732">Signal</keyword>
<feature type="chain" id="PRO_5040422308" evidence="1">
    <location>
        <begin position="18"/>
        <end position="300"/>
    </location>
</feature>
<gene>
    <name evidence="2" type="ORF">CHIRRI_LOCUS13673</name>
</gene>
<proteinExistence type="predicted"/>
<dbReference type="AlphaFoldDB" id="A0A9N9WY83"/>
<reference evidence="2" key="2">
    <citation type="submission" date="2022-10" db="EMBL/GenBank/DDBJ databases">
        <authorList>
            <consortium name="ENA_rothamsted_submissions"/>
            <consortium name="culmorum"/>
            <person name="King R."/>
        </authorList>
    </citation>
    <scope>NUCLEOTIDE SEQUENCE</scope>
</reference>
<organism evidence="2 3">
    <name type="scientific">Chironomus riparius</name>
    <dbReference type="NCBI Taxonomy" id="315576"/>
    <lineage>
        <taxon>Eukaryota</taxon>
        <taxon>Metazoa</taxon>
        <taxon>Ecdysozoa</taxon>
        <taxon>Arthropoda</taxon>
        <taxon>Hexapoda</taxon>
        <taxon>Insecta</taxon>
        <taxon>Pterygota</taxon>
        <taxon>Neoptera</taxon>
        <taxon>Endopterygota</taxon>
        <taxon>Diptera</taxon>
        <taxon>Nematocera</taxon>
        <taxon>Chironomoidea</taxon>
        <taxon>Chironomidae</taxon>
        <taxon>Chironominae</taxon>
        <taxon>Chironomus</taxon>
    </lineage>
</organism>
<sequence length="300" mass="34656">MKLILLIIFTFLLSASGLNNKRQTLIQWYNEINSNHSTNAFKFETNAECVNQIIGNLNKFGNQTLNFIEAMIIIYGAALGCTHGNVCHVWMEMLATFVDSYKKSYNFDQIVCFQYELMKSVNQNVQKLAEFKQSCLHHVDDEGLKEHMIYMENKFGSFDYLTCGAFTSQDFKIFLLSIITLTNQQDQKFQIYKLSTCLHAKLNAAIQCTISRVFYQVHQQFNVNGSCLVNIGQQLISNLGRPSTLGISDHCVNNQIIQPFINWFADFNNNFNENFAKMQESNNVYSNFLRFRDPQNYNFG</sequence>
<evidence type="ECO:0000256" key="1">
    <source>
        <dbReference type="SAM" id="SignalP"/>
    </source>
</evidence>
<evidence type="ECO:0000313" key="2">
    <source>
        <dbReference type="EMBL" id="CAG9810861.1"/>
    </source>
</evidence>
<dbReference type="EMBL" id="OU895880">
    <property type="protein sequence ID" value="CAG9810861.1"/>
    <property type="molecule type" value="Genomic_DNA"/>
</dbReference>
<reference evidence="2" key="1">
    <citation type="submission" date="2022-01" db="EMBL/GenBank/DDBJ databases">
        <authorList>
            <person name="King R."/>
        </authorList>
    </citation>
    <scope>NUCLEOTIDE SEQUENCE</scope>
</reference>
<evidence type="ECO:0000313" key="3">
    <source>
        <dbReference type="Proteomes" id="UP001153620"/>
    </source>
</evidence>